<name>A0A7J6QT03_PEROL</name>
<feature type="non-terminal residue" evidence="2">
    <location>
        <position position="1"/>
    </location>
</feature>
<accession>A0A7J6QT03</accession>
<evidence type="ECO:0000313" key="2">
    <source>
        <dbReference type="EMBL" id="KAF4710430.1"/>
    </source>
</evidence>
<organism evidence="2 3">
    <name type="scientific">Perkinsus olseni</name>
    <name type="common">Perkinsus atlanticus</name>
    <dbReference type="NCBI Taxonomy" id="32597"/>
    <lineage>
        <taxon>Eukaryota</taxon>
        <taxon>Sar</taxon>
        <taxon>Alveolata</taxon>
        <taxon>Perkinsozoa</taxon>
        <taxon>Perkinsea</taxon>
        <taxon>Perkinsida</taxon>
        <taxon>Perkinsidae</taxon>
        <taxon>Perkinsus</taxon>
    </lineage>
</organism>
<proteinExistence type="predicted"/>
<dbReference type="Proteomes" id="UP000553632">
    <property type="component" value="Unassembled WGS sequence"/>
</dbReference>
<evidence type="ECO:0000256" key="1">
    <source>
        <dbReference type="SAM" id="MobiDB-lite"/>
    </source>
</evidence>
<feature type="region of interest" description="Disordered" evidence="1">
    <location>
        <begin position="15"/>
        <end position="82"/>
    </location>
</feature>
<gene>
    <name evidence="2" type="ORF">FOZ63_024374</name>
</gene>
<feature type="compositionally biased region" description="Low complexity" evidence="1">
    <location>
        <begin position="65"/>
        <end position="76"/>
    </location>
</feature>
<dbReference type="EMBL" id="JABANO010031328">
    <property type="protein sequence ID" value="KAF4710430.1"/>
    <property type="molecule type" value="Genomic_DNA"/>
</dbReference>
<dbReference type="AlphaFoldDB" id="A0A7J6QT03"/>
<feature type="non-terminal residue" evidence="2">
    <location>
        <position position="137"/>
    </location>
</feature>
<protein>
    <submittedName>
        <fullName evidence="2">Uncharacterized protein</fullName>
    </submittedName>
</protein>
<keyword evidence="3" id="KW-1185">Reference proteome</keyword>
<feature type="compositionally biased region" description="Basic and acidic residues" evidence="1">
    <location>
        <begin position="28"/>
        <end position="37"/>
    </location>
</feature>
<reference evidence="2 3" key="1">
    <citation type="submission" date="2020-04" db="EMBL/GenBank/DDBJ databases">
        <title>Perkinsus olseni comparative genomics.</title>
        <authorList>
            <person name="Bogema D.R."/>
        </authorList>
    </citation>
    <scope>NUCLEOTIDE SEQUENCE [LARGE SCALE GENOMIC DNA]</scope>
    <source>
        <strain evidence="2 3">ATCC PRA-207</strain>
    </source>
</reference>
<sequence>QLLVKPKGLLLFSDVMIPGDEADPVTPRSHDDQREGDPPPPVIEPPPAVPQGQARPPPGDPPVPAGNVPAPANNVPVPGPARLTLPLQLPEKFSNGPQQQVRDWFDSFDLSAAAVNWTVQMKASYLGLFLAGAPLTV</sequence>
<feature type="compositionally biased region" description="Pro residues" evidence="1">
    <location>
        <begin position="38"/>
        <end position="64"/>
    </location>
</feature>
<evidence type="ECO:0000313" key="3">
    <source>
        <dbReference type="Proteomes" id="UP000553632"/>
    </source>
</evidence>
<comment type="caution">
    <text evidence="2">The sequence shown here is derived from an EMBL/GenBank/DDBJ whole genome shotgun (WGS) entry which is preliminary data.</text>
</comment>